<dbReference type="STRING" id="83401.SAMN05421742_107166"/>
<keyword evidence="2" id="KW-0479">Metal-binding</keyword>
<sequence length="239" mass="25462">MAQPLDGTDTPITAGDFTLSTVVSAPPWYQNAYIIRHDPSGAQVVVDPGTSADRILQAAEAQAKAKGGEGAAIQAIWLTHAHPDHISGCAEVQQTCRVPVRLHRDEMPNFKLAPELARMMGQPLTLPSQPEEFDTHSRLTLGPAEITLIPTPGHTSGGVCFVFASGDNDPSPLVLTGDTLFNQGVGRVDLPGGDGPTLVNSIDHLLDSLPAEARLFSGHGPSWTTAQAKPWWQTIRSQL</sequence>
<dbReference type="InterPro" id="IPR051453">
    <property type="entry name" value="MBL_Glyoxalase_II"/>
</dbReference>
<reference evidence="7" key="1">
    <citation type="submission" date="2016-10" db="EMBL/GenBank/DDBJ databases">
        <authorList>
            <person name="Varghese N."/>
            <person name="Submissions S."/>
        </authorList>
    </citation>
    <scope>NUCLEOTIDE SEQUENCE [LARGE SCALE GENOMIC DNA]</scope>
    <source>
        <strain evidence="7">930I</strain>
    </source>
</reference>
<evidence type="ECO:0000256" key="1">
    <source>
        <dbReference type="ARBA" id="ARBA00001947"/>
    </source>
</evidence>
<dbReference type="RefSeq" id="WP_092620188.1">
    <property type="nucleotide sequence ID" value="NZ_FNCV01000007.1"/>
</dbReference>
<dbReference type="InterPro" id="IPR001279">
    <property type="entry name" value="Metallo-B-lactamas"/>
</dbReference>
<evidence type="ECO:0000256" key="2">
    <source>
        <dbReference type="ARBA" id="ARBA00022723"/>
    </source>
</evidence>
<evidence type="ECO:0000313" key="6">
    <source>
        <dbReference type="EMBL" id="SDH52072.1"/>
    </source>
</evidence>
<name>A0A1G8D310_9PROT</name>
<dbReference type="GO" id="GO:0046872">
    <property type="term" value="F:metal ion binding"/>
    <property type="evidence" value="ECO:0007669"/>
    <property type="project" value="UniProtKB-KW"/>
</dbReference>
<keyword evidence="7" id="KW-1185">Reference proteome</keyword>
<gene>
    <name evidence="6" type="ORF">SAMN05421742_107166</name>
</gene>
<dbReference type="SUPFAM" id="SSF56281">
    <property type="entry name" value="Metallo-hydrolase/oxidoreductase"/>
    <property type="match status" value="1"/>
</dbReference>
<dbReference type="OrthoDB" id="9802991at2"/>
<dbReference type="PANTHER" id="PTHR46233">
    <property type="entry name" value="HYDROXYACYLGLUTATHIONE HYDROLASE GLOC"/>
    <property type="match status" value="1"/>
</dbReference>
<evidence type="ECO:0000313" key="7">
    <source>
        <dbReference type="Proteomes" id="UP000217076"/>
    </source>
</evidence>
<keyword evidence="4" id="KW-0862">Zinc</keyword>
<feature type="domain" description="Metallo-beta-lactamase" evidence="5">
    <location>
        <begin position="29"/>
        <end position="219"/>
    </location>
</feature>
<dbReference type="InterPro" id="IPR036866">
    <property type="entry name" value="RibonucZ/Hydroxyglut_hydro"/>
</dbReference>
<keyword evidence="3" id="KW-0378">Hydrolase</keyword>
<dbReference type="Proteomes" id="UP000217076">
    <property type="component" value="Unassembled WGS sequence"/>
</dbReference>
<evidence type="ECO:0000256" key="3">
    <source>
        <dbReference type="ARBA" id="ARBA00022801"/>
    </source>
</evidence>
<dbReference type="AlphaFoldDB" id="A0A1G8D310"/>
<protein>
    <submittedName>
        <fullName evidence="6">Glyoxylase, beta-lactamase superfamily II</fullName>
    </submittedName>
</protein>
<dbReference type="SMART" id="SM00849">
    <property type="entry name" value="Lactamase_B"/>
    <property type="match status" value="1"/>
</dbReference>
<organism evidence="6 7">
    <name type="scientific">Roseospirillum parvum</name>
    <dbReference type="NCBI Taxonomy" id="83401"/>
    <lineage>
        <taxon>Bacteria</taxon>
        <taxon>Pseudomonadati</taxon>
        <taxon>Pseudomonadota</taxon>
        <taxon>Alphaproteobacteria</taxon>
        <taxon>Rhodospirillales</taxon>
        <taxon>Rhodospirillaceae</taxon>
        <taxon>Roseospirillum</taxon>
    </lineage>
</organism>
<dbReference type="EMBL" id="FNCV01000007">
    <property type="protein sequence ID" value="SDH52072.1"/>
    <property type="molecule type" value="Genomic_DNA"/>
</dbReference>
<dbReference type="Gene3D" id="3.60.15.10">
    <property type="entry name" value="Ribonuclease Z/Hydroxyacylglutathione hydrolase-like"/>
    <property type="match status" value="1"/>
</dbReference>
<dbReference type="GO" id="GO:0016787">
    <property type="term" value="F:hydrolase activity"/>
    <property type="evidence" value="ECO:0007669"/>
    <property type="project" value="UniProtKB-KW"/>
</dbReference>
<comment type="cofactor">
    <cofactor evidence="1">
        <name>Zn(2+)</name>
        <dbReference type="ChEBI" id="CHEBI:29105"/>
    </cofactor>
</comment>
<dbReference type="Pfam" id="PF00753">
    <property type="entry name" value="Lactamase_B"/>
    <property type="match status" value="1"/>
</dbReference>
<evidence type="ECO:0000259" key="5">
    <source>
        <dbReference type="SMART" id="SM00849"/>
    </source>
</evidence>
<dbReference type="PANTHER" id="PTHR46233:SF3">
    <property type="entry name" value="HYDROXYACYLGLUTATHIONE HYDROLASE GLOC"/>
    <property type="match status" value="1"/>
</dbReference>
<proteinExistence type="predicted"/>
<evidence type="ECO:0000256" key="4">
    <source>
        <dbReference type="ARBA" id="ARBA00022833"/>
    </source>
</evidence>
<accession>A0A1G8D310</accession>
<dbReference type="CDD" id="cd06262">
    <property type="entry name" value="metallo-hydrolase-like_MBL-fold"/>
    <property type="match status" value="1"/>
</dbReference>